<dbReference type="Proteomes" id="UP000251431">
    <property type="component" value="Unassembled WGS sequence"/>
</dbReference>
<dbReference type="EMBL" id="UAQE01000004">
    <property type="protein sequence ID" value="SPU39054.1"/>
    <property type="molecule type" value="Genomic_DNA"/>
</dbReference>
<protein>
    <submittedName>
        <fullName evidence="1">Uncharacterized protein</fullName>
    </submittedName>
</protein>
<proteinExistence type="predicted"/>
<organism evidence="1 2">
    <name type="scientific">Lysinibacillus capsici</name>
    <dbReference type="NCBI Taxonomy" id="2115968"/>
    <lineage>
        <taxon>Bacteria</taxon>
        <taxon>Bacillati</taxon>
        <taxon>Bacillota</taxon>
        <taxon>Bacilli</taxon>
        <taxon>Bacillales</taxon>
        <taxon>Bacillaceae</taxon>
        <taxon>Lysinibacillus</taxon>
    </lineage>
</organism>
<accession>A0A2X1AL70</accession>
<dbReference type="RefSeq" id="WP_048394530.1">
    <property type="nucleotide sequence ID" value="NZ_CP185952.1"/>
</dbReference>
<sequence>MSEQHSKYNDSRLVTIDEQICALLQQRKEQAALTPGLPSDDTISKWAQQYGFDDTFLALFFQLIKSEKYYTSKVEPSGFRHYIPVLKTVAKGERLYTVSYVRQYDNASVVQLLIDWDEQQEPQLTIQQKLERKHFGLYIDASYECRSKGTGGSNGHESSTYVVTPPLPDDLRGLHFVFTEYEDAFEEKPTGWAITIQG</sequence>
<gene>
    <name evidence="1" type="ORF">NCTC7582_05032</name>
</gene>
<evidence type="ECO:0000313" key="2">
    <source>
        <dbReference type="Proteomes" id="UP000251431"/>
    </source>
</evidence>
<evidence type="ECO:0000313" key="1">
    <source>
        <dbReference type="EMBL" id="SPU39054.1"/>
    </source>
</evidence>
<dbReference type="AlphaFoldDB" id="A0A2X1AL70"/>
<name>A0A2X1AL70_9BACI</name>
<reference evidence="1 2" key="1">
    <citation type="submission" date="2018-06" db="EMBL/GenBank/DDBJ databases">
        <authorList>
            <consortium name="Pathogen Informatics"/>
            <person name="Doyle S."/>
        </authorList>
    </citation>
    <scope>NUCLEOTIDE SEQUENCE [LARGE SCALE GENOMIC DNA]</scope>
    <source>
        <strain evidence="1 2">NCTC7582</strain>
    </source>
</reference>